<evidence type="ECO:0000313" key="3">
    <source>
        <dbReference type="EMBL" id="KAK7608479.1"/>
    </source>
</evidence>
<feature type="compositionally biased region" description="Basic residues" evidence="1">
    <location>
        <begin position="184"/>
        <end position="193"/>
    </location>
</feature>
<dbReference type="Proteomes" id="UP001367316">
    <property type="component" value="Unassembled WGS sequence"/>
</dbReference>
<feature type="compositionally biased region" description="Basic residues" evidence="1">
    <location>
        <begin position="125"/>
        <end position="135"/>
    </location>
</feature>
<keyword evidence="2" id="KW-0812">Transmembrane</keyword>
<evidence type="ECO:0000256" key="1">
    <source>
        <dbReference type="SAM" id="MobiDB-lite"/>
    </source>
</evidence>
<keyword evidence="2" id="KW-0472">Membrane</keyword>
<evidence type="ECO:0000256" key="2">
    <source>
        <dbReference type="SAM" id="Phobius"/>
    </source>
</evidence>
<gene>
    <name evidence="3" type="ORF">JOL62DRAFT_223011</name>
</gene>
<keyword evidence="2" id="KW-1133">Transmembrane helix</keyword>
<feature type="region of interest" description="Disordered" evidence="1">
    <location>
        <begin position="48"/>
        <end position="74"/>
    </location>
</feature>
<protein>
    <submittedName>
        <fullName evidence="3">Uncharacterized protein</fullName>
    </submittedName>
</protein>
<proteinExistence type="predicted"/>
<organism evidence="3 4">
    <name type="scientific">Phyllosticta paracitricarpa</name>
    <dbReference type="NCBI Taxonomy" id="2016321"/>
    <lineage>
        <taxon>Eukaryota</taxon>
        <taxon>Fungi</taxon>
        <taxon>Dikarya</taxon>
        <taxon>Ascomycota</taxon>
        <taxon>Pezizomycotina</taxon>
        <taxon>Dothideomycetes</taxon>
        <taxon>Dothideomycetes incertae sedis</taxon>
        <taxon>Botryosphaeriales</taxon>
        <taxon>Phyllostictaceae</taxon>
        <taxon>Phyllosticta</taxon>
    </lineage>
</organism>
<comment type="caution">
    <text evidence="3">The sequence shown here is derived from an EMBL/GenBank/DDBJ whole genome shotgun (WGS) entry which is preliminary data.</text>
</comment>
<dbReference type="EMBL" id="JBBPBF010000029">
    <property type="protein sequence ID" value="KAK7608479.1"/>
    <property type="molecule type" value="Genomic_DNA"/>
</dbReference>
<name>A0ABR1MZT3_9PEZI</name>
<feature type="region of interest" description="Disordered" evidence="1">
    <location>
        <begin position="173"/>
        <end position="193"/>
    </location>
</feature>
<accession>A0ABR1MZT3</accession>
<feature type="compositionally biased region" description="Polar residues" evidence="1">
    <location>
        <begin position="99"/>
        <end position="124"/>
    </location>
</feature>
<sequence length="193" mass="21486">MYLLTDQSSRVESNLVQPVRSAVQYSQAPSGLSLHETGSLNRSLARNVTHRMAKQSRASKPLGRPTTPQPPTILAPPQLSAVSRSSQCLTACLYGTNHATSQPAKPSGEQSVNQSRLAWQVQASRRTRSARQKKKGKQLSNFVFSRCLAACLPACLLSFCLALRRRRRKKLLKQRVNRQPGKLIGRKRQTTRL</sequence>
<feature type="region of interest" description="Disordered" evidence="1">
    <location>
        <begin position="99"/>
        <end position="135"/>
    </location>
</feature>
<keyword evidence="4" id="KW-1185">Reference proteome</keyword>
<evidence type="ECO:0000313" key="4">
    <source>
        <dbReference type="Proteomes" id="UP001367316"/>
    </source>
</evidence>
<reference evidence="3 4" key="1">
    <citation type="submission" date="2024-04" db="EMBL/GenBank/DDBJ databases">
        <title>Phyllosticta paracitricarpa is synonymous to the EU quarantine fungus P. citricarpa based on phylogenomic analyses.</title>
        <authorList>
            <consortium name="Lawrence Berkeley National Laboratory"/>
            <person name="Van ingen-buijs V.A."/>
            <person name="Van westerhoven A.C."/>
            <person name="Haridas S."/>
            <person name="Skiadas P."/>
            <person name="Martin F."/>
            <person name="Groenewald J.Z."/>
            <person name="Crous P.W."/>
            <person name="Seidl M.F."/>
        </authorList>
    </citation>
    <scope>NUCLEOTIDE SEQUENCE [LARGE SCALE GENOMIC DNA]</scope>
    <source>
        <strain evidence="3 4">CBS 141358</strain>
    </source>
</reference>
<feature type="transmembrane region" description="Helical" evidence="2">
    <location>
        <begin position="143"/>
        <end position="163"/>
    </location>
</feature>